<dbReference type="Gene3D" id="2.30.30.140">
    <property type="match status" value="1"/>
</dbReference>
<evidence type="ECO:0000313" key="2">
    <source>
        <dbReference type="EMBL" id="CAF1570372.1"/>
    </source>
</evidence>
<evidence type="ECO:0000313" key="5">
    <source>
        <dbReference type="Proteomes" id="UP000663877"/>
    </source>
</evidence>
<feature type="non-terminal residue" evidence="2">
    <location>
        <position position="1"/>
    </location>
</feature>
<dbReference type="EMBL" id="CAJNOI010005774">
    <property type="protein sequence ID" value="CAF1570372.1"/>
    <property type="molecule type" value="Genomic_DNA"/>
</dbReference>
<dbReference type="Pfam" id="PF00855">
    <property type="entry name" value="PWWP"/>
    <property type="match status" value="1"/>
</dbReference>
<evidence type="ECO:0000259" key="1">
    <source>
        <dbReference type="Pfam" id="PF00855"/>
    </source>
</evidence>
<dbReference type="OrthoDB" id="10034099at2759"/>
<dbReference type="SUPFAM" id="SSF63748">
    <property type="entry name" value="Tudor/PWWP/MBT"/>
    <property type="match status" value="1"/>
</dbReference>
<proteinExistence type="predicted"/>
<accession>A0A815YGA9</accession>
<dbReference type="Proteomes" id="UP000663832">
    <property type="component" value="Unassembled WGS sequence"/>
</dbReference>
<dbReference type="AlphaFoldDB" id="A0A815YGA9"/>
<evidence type="ECO:0000313" key="3">
    <source>
        <dbReference type="EMBL" id="CAF1668691.1"/>
    </source>
</evidence>
<dbReference type="InterPro" id="IPR000313">
    <property type="entry name" value="PWWP_dom"/>
</dbReference>
<protein>
    <recommendedName>
        <fullName evidence="1">PWWP domain-containing protein</fullName>
    </recommendedName>
</protein>
<sequence length="460" mass="54226">FSVGEIVWARHNYDGMYWPGRITSIPNHLQYQSWSYVVQFFGYNQTNWTMDILPYKQYRDYMSKNLLIHYDTYPQIKYHFLNAIHQADANENSNHNDKYISTSNPITTNSRHSIPYTNNEYPINSYHQYGSNCSYNTQFSLQNYCPCCTQTSIPSIETNLNSSPQLSNNYHQLQNNVINSQVNTFEKIHTVIILTTKTYANSSFISFIFNSLSNFFHSSIIYIDHLTNYQHPTTSTISYLICFDHFDLTMKQTLNSTILNNLNAHINYLFLIINTPSQELITHFYSTIMNKRSILILHYHYSTFDNEALLLCSGNRKTYEMIRLSFLKYLCSKIKYIESREEKDEEQLYSSYYISSLVQSTNILNRFVNEQIQQTLNQNFELDFIRNNQSVIDELFPRIVIHKNSNSSNLLDIMHNSDEDILKDKAKQSTIMNDLFQNRAIKTNILPPICTYYKQNILHE</sequence>
<name>A0A815YGA9_9BILA</name>
<dbReference type="EMBL" id="CAJNOM010006185">
    <property type="protein sequence ID" value="CAF1668691.1"/>
    <property type="molecule type" value="Genomic_DNA"/>
</dbReference>
<comment type="caution">
    <text evidence="2">The sequence shown here is derived from an EMBL/GenBank/DDBJ whole genome shotgun (WGS) entry which is preliminary data.</text>
</comment>
<organism evidence="2 5">
    <name type="scientific">Adineta steineri</name>
    <dbReference type="NCBI Taxonomy" id="433720"/>
    <lineage>
        <taxon>Eukaryota</taxon>
        <taxon>Metazoa</taxon>
        <taxon>Spiralia</taxon>
        <taxon>Gnathifera</taxon>
        <taxon>Rotifera</taxon>
        <taxon>Eurotatoria</taxon>
        <taxon>Bdelloidea</taxon>
        <taxon>Adinetida</taxon>
        <taxon>Adinetidae</taxon>
        <taxon>Adineta</taxon>
    </lineage>
</organism>
<reference evidence="2" key="1">
    <citation type="submission" date="2021-02" db="EMBL/GenBank/DDBJ databases">
        <authorList>
            <person name="Nowell W R."/>
        </authorList>
    </citation>
    <scope>NUCLEOTIDE SEQUENCE</scope>
</reference>
<gene>
    <name evidence="2" type="ORF">BJG266_LOCUS47698</name>
    <name evidence="3" type="ORF">QVE165_LOCUS64743</name>
</gene>
<feature type="domain" description="PWWP" evidence="1">
    <location>
        <begin position="4"/>
        <end position="89"/>
    </location>
</feature>
<evidence type="ECO:0000313" key="4">
    <source>
        <dbReference type="Proteomes" id="UP000663832"/>
    </source>
</evidence>
<keyword evidence="4" id="KW-1185">Reference proteome</keyword>
<dbReference type="Proteomes" id="UP000663877">
    <property type="component" value="Unassembled WGS sequence"/>
</dbReference>